<feature type="region of interest" description="Disordered" evidence="1">
    <location>
        <begin position="25"/>
        <end position="46"/>
    </location>
</feature>
<feature type="region of interest" description="Disordered" evidence="1">
    <location>
        <begin position="185"/>
        <end position="404"/>
    </location>
</feature>
<dbReference type="OrthoDB" id="2429773at2759"/>
<feature type="compositionally biased region" description="Low complexity" evidence="1">
    <location>
        <begin position="25"/>
        <end position="40"/>
    </location>
</feature>
<keyword evidence="2" id="KW-1133">Transmembrane helix</keyword>
<accession>A0A397S7E9</accession>
<evidence type="ECO:0000256" key="1">
    <source>
        <dbReference type="SAM" id="MobiDB-lite"/>
    </source>
</evidence>
<protein>
    <submittedName>
        <fullName evidence="4">Uncharacterized protein</fullName>
    </submittedName>
</protein>
<sequence>MNKFFIIFLLLVVISKNLVLTQSTNDTTNDTTSVNDPVNNPQSQNCSTQDNSPCVKLNNILAPCNGAFGPPPNDVNSLEYSVDNGNLASCMCNQDAYDTLSSCVSTCFSNGNVNIKAADFPNYQRSCKDFGFPFGPPIPDQPSDTNNSASTAKRVLVGIFTSITLFIILGLLFWYWNSKKAKSLKKISKPPSVDDDDSAPDQMTVHHPTPGSGVSVSSLQNNSDPGSYYPQGRSGLFPPPGTIKHPRPPQQYSPSPPRLPPQQYSPAPPPPQQFSPAPPPPQQYAPAPPPPQQYAPAPPPPQQYSPVPPPQQQPYYNAPQFNNPRPPPPPAQQGYLPPQPQQPPYPPYQQPYSRPPPNRSPYQQQPRQPRTNSPGMDPAYPRNTSPPPNNYYNNNPNNYYGGRM</sequence>
<feature type="compositionally biased region" description="Pro residues" evidence="1">
    <location>
        <begin position="248"/>
        <end position="260"/>
    </location>
</feature>
<comment type="caution">
    <text evidence="4">The sequence shown here is derived from an EMBL/GenBank/DDBJ whole genome shotgun (WGS) entry which is preliminary data.</text>
</comment>
<dbReference type="EMBL" id="QKYT01001094">
    <property type="protein sequence ID" value="RIA79927.1"/>
    <property type="molecule type" value="Genomic_DNA"/>
</dbReference>
<feature type="chain" id="PRO_5017356990" evidence="3">
    <location>
        <begin position="22"/>
        <end position="404"/>
    </location>
</feature>
<feature type="compositionally biased region" description="Low complexity" evidence="1">
    <location>
        <begin position="360"/>
        <end position="370"/>
    </location>
</feature>
<feature type="signal peptide" evidence="3">
    <location>
        <begin position="1"/>
        <end position="21"/>
    </location>
</feature>
<organism evidence="4 5">
    <name type="scientific">Glomus cerebriforme</name>
    <dbReference type="NCBI Taxonomy" id="658196"/>
    <lineage>
        <taxon>Eukaryota</taxon>
        <taxon>Fungi</taxon>
        <taxon>Fungi incertae sedis</taxon>
        <taxon>Mucoromycota</taxon>
        <taxon>Glomeromycotina</taxon>
        <taxon>Glomeromycetes</taxon>
        <taxon>Glomerales</taxon>
        <taxon>Glomeraceae</taxon>
        <taxon>Glomus</taxon>
    </lineage>
</organism>
<evidence type="ECO:0000256" key="2">
    <source>
        <dbReference type="SAM" id="Phobius"/>
    </source>
</evidence>
<dbReference type="Proteomes" id="UP000265703">
    <property type="component" value="Unassembled WGS sequence"/>
</dbReference>
<gene>
    <name evidence="4" type="ORF">C1645_810645</name>
</gene>
<keyword evidence="5" id="KW-1185">Reference proteome</keyword>
<reference evidence="4 5" key="1">
    <citation type="submission" date="2018-06" db="EMBL/GenBank/DDBJ databases">
        <title>Comparative genomics reveals the genomic features of Rhizophagus irregularis, R. cerebriforme, R. diaphanum and Gigaspora rosea, and their symbiotic lifestyle signature.</title>
        <authorList>
            <person name="Morin E."/>
            <person name="San Clemente H."/>
            <person name="Chen E.C.H."/>
            <person name="De La Providencia I."/>
            <person name="Hainaut M."/>
            <person name="Kuo A."/>
            <person name="Kohler A."/>
            <person name="Murat C."/>
            <person name="Tang N."/>
            <person name="Roy S."/>
            <person name="Loubradou J."/>
            <person name="Henrissat B."/>
            <person name="Grigoriev I.V."/>
            <person name="Corradi N."/>
            <person name="Roux C."/>
            <person name="Martin F.M."/>
        </authorList>
    </citation>
    <scope>NUCLEOTIDE SEQUENCE [LARGE SCALE GENOMIC DNA]</scope>
    <source>
        <strain evidence="4 5">DAOM 227022</strain>
    </source>
</reference>
<name>A0A397S7E9_9GLOM</name>
<feature type="compositionally biased region" description="Pro residues" evidence="1">
    <location>
        <begin position="266"/>
        <end position="312"/>
    </location>
</feature>
<evidence type="ECO:0000313" key="4">
    <source>
        <dbReference type="EMBL" id="RIA79927.1"/>
    </source>
</evidence>
<feature type="transmembrane region" description="Helical" evidence="2">
    <location>
        <begin position="155"/>
        <end position="176"/>
    </location>
</feature>
<keyword evidence="2" id="KW-0472">Membrane</keyword>
<feature type="compositionally biased region" description="Low complexity" evidence="1">
    <location>
        <begin position="390"/>
        <end position="404"/>
    </location>
</feature>
<evidence type="ECO:0000313" key="5">
    <source>
        <dbReference type="Proteomes" id="UP000265703"/>
    </source>
</evidence>
<keyword evidence="3" id="KW-0732">Signal</keyword>
<proteinExistence type="predicted"/>
<feature type="compositionally biased region" description="Polar residues" evidence="1">
    <location>
        <begin position="212"/>
        <end position="225"/>
    </location>
</feature>
<keyword evidence="2" id="KW-0812">Transmembrane</keyword>
<feature type="compositionally biased region" description="Low complexity" evidence="1">
    <location>
        <begin position="313"/>
        <end position="323"/>
    </location>
</feature>
<dbReference type="PRINTS" id="PR01217">
    <property type="entry name" value="PRICHEXTENSN"/>
</dbReference>
<dbReference type="AlphaFoldDB" id="A0A397S7E9"/>
<evidence type="ECO:0000256" key="3">
    <source>
        <dbReference type="SAM" id="SignalP"/>
    </source>
</evidence>
<feature type="compositionally biased region" description="Pro residues" evidence="1">
    <location>
        <begin position="324"/>
        <end position="359"/>
    </location>
</feature>
<dbReference type="STRING" id="658196.A0A397S7E9"/>